<feature type="transmembrane region" description="Helical" evidence="2">
    <location>
        <begin position="128"/>
        <end position="144"/>
    </location>
</feature>
<dbReference type="EMBL" id="CP034412">
    <property type="protein sequence ID" value="QCY46167.1"/>
    <property type="molecule type" value="Genomic_DNA"/>
</dbReference>
<dbReference type="InterPro" id="IPR037185">
    <property type="entry name" value="EmrE-like"/>
</dbReference>
<dbReference type="Proteomes" id="UP000307000">
    <property type="component" value="Chromosome"/>
</dbReference>
<dbReference type="PANTHER" id="PTHR22911:SF37">
    <property type="entry name" value="THREONINE_HOMOSERINE EXPORTER RHTA"/>
    <property type="match status" value="1"/>
</dbReference>
<evidence type="ECO:0000259" key="3">
    <source>
        <dbReference type="Pfam" id="PF00892"/>
    </source>
</evidence>
<dbReference type="KEGG" id="gcr:GcLGCM259_0388"/>
<keyword evidence="5" id="KW-1185">Reference proteome</keyword>
<dbReference type="PANTHER" id="PTHR22911">
    <property type="entry name" value="ACYL-MALONYL CONDENSING ENZYME-RELATED"/>
    <property type="match status" value="1"/>
</dbReference>
<evidence type="ECO:0000313" key="4">
    <source>
        <dbReference type="EMBL" id="QCY46167.1"/>
    </source>
</evidence>
<sequence length="309" mass="31445">MSTNKNASALAPAHPGARAALYVLIGSLGIQLSSVVSASMFDSLGSPAVSSLRLVLAALMLLAFFRPRLTGRSARQWAAISGYGIAMAAMNLLLYKAIEHLPLGIAVTLDFLGPAIVALVLSRRVREALWALLALAGVILIAGPGGYFDLLGFAFGLGAGLCFALYTLLAEKVGKQDSESISSLALSVAVAALVSLPFGVPRVAEVSGGQWMMLALSALIGVAIPYAVDTLAARISSARVIGTLFAIDPAMGTLIGWLLLDQALSPVALAGIGLVALAGACVAWLEGPNATASNPPASGDPVGARTGAW</sequence>
<accession>A0A5B7WQK0</accession>
<dbReference type="RefSeq" id="WP_246049692.1">
    <property type="nucleotide sequence ID" value="NZ_CP034412.1"/>
</dbReference>
<feature type="transmembrane region" description="Helical" evidence="2">
    <location>
        <begin position="240"/>
        <end position="260"/>
    </location>
</feature>
<keyword evidence="2" id="KW-0472">Membrane</keyword>
<proteinExistence type="inferred from homology"/>
<comment type="similarity">
    <text evidence="1">Belongs to the EamA transporter family.</text>
</comment>
<dbReference type="InterPro" id="IPR000620">
    <property type="entry name" value="EamA_dom"/>
</dbReference>
<feature type="transmembrane region" description="Helical" evidence="2">
    <location>
        <begin position="21"/>
        <end position="41"/>
    </location>
</feature>
<feature type="transmembrane region" description="Helical" evidence="2">
    <location>
        <begin position="266"/>
        <end position="285"/>
    </location>
</feature>
<feature type="transmembrane region" description="Helical" evidence="2">
    <location>
        <begin position="47"/>
        <end position="65"/>
    </location>
</feature>
<gene>
    <name evidence="4" type="ORF">GcLGCM259_0388</name>
</gene>
<dbReference type="GO" id="GO:0005886">
    <property type="term" value="C:plasma membrane"/>
    <property type="evidence" value="ECO:0007669"/>
    <property type="project" value="TreeGrafter"/>
</dbReference>
<evidence type="ECO:0000256" key="1">
    <source>
        <dbReference type="ARBA" id="ARBA00007362"/>
    </source>
</evidence>
<keyword evidence="2" id="KW-0812">Transmembrane</keyword>
<feature type="transmembrane region" description="Helical" evidence="2">
    <location>
        <begin position="150"/>
        <end position="169"/>
    </location>
</feature>
<feature type="transmembrane region" description="Helical" evidence="2">
    <location>
        <begin position="77"/>
        <end position="95"/>
    </location>
</feature>
<dbReference type="Pfam" id="PF00892">
    <property type="entry name" value="EamA"/>
    <property type="match status" value="1"/>
</dbReference>
<dbReference type="AlphaFoldDB" id="A0A5B7WQK0"/>
<feature type="transmembrane region" description="Helical" evidence="2">
    <location>
        <begin position="181"/>
        <end position="199"/>
    </location>
</feature>
<keyword evidence="2" id="KW-1133">Transmembrane helix</keyword>
<evidence type="ECO:0000256" key="2">
    <source>
        <dbReference type="SAM" id="Phobius"/>
    </source>
</evidence>
<feature type="domain" description="EamA" evidence="3">
    <location>
        <begin position="151"/>
        <end position="278"/>
    </location>
</feature>
<evidence type="ECO:0000313" key="5">
    <source>
        <dbReference type="Proteomes" id="UP000307000"/>
    </source>
</evidence>
<dbReference type="SUPFAM" id="SSF103481">
    <property type="entry name" value="Multidrug resistance efflux transporter EmrE"/>
    <property type="match status" value="2"/>
</dbReference>
<name>A0A5B7WQK0_9MICC</name>
<dbReference type="GO" id="GO:0015565">
    <property type="term" value="F:threonine efflux transmembrane transporter activity"/>
    <property type="evidence" value="ECO:0007669"/>
    <property type="project" value="TreeGrafter"/>
</dbReference>
<protein>
    <submittedName>
        <fullName evidence="4">EamA family transporter</fullName>
    </submittedName>
</protein>
<feature type="transmembrane region" description="Helical" evidence="2">
    <location>
        <begin position="101"/>
        <end position="121"/>
    </location>
</feature>
<reference evidence="4 5" key="1">
    <citation type="submission" date="2018-12" db="EMBL/GenBank/DDBJ databases">
        <title>Complete Genome Sequence of Glutamicibacter creatinolyticus strain LGCM259,isolated from an abscess of a 12-year-old mare in Italy.</title>
        <authorList>
            <person name="Santos R.G."/>
            <person name="Silva A.L."/>
            <person name="Seyffert N."/>
            <person name="Castro T.L.P."/>
            <person name="Attili A.R."/>
            <person name="Rifici C."/>
            <person name="Mazzullo G."/>
            <person name="Brenig B."/>
            <person name="Venanzi F."/>
            <person name="Azevedo V."/>
        </authorList>
    </citation>
    <scope>NUCLEOTIDE SEQUENCE [LARGE SCALE GENOMIC DNA]</scope>
    <source>
        <strain evidence="4 5">LGCM 259</strain>
    </source>
</reference>
<organism evidence="4 5">
    <name type="scientific">Glutamicibacter creatinolyticus</name>
    <dbReference type="NCBI Taxonomy" id="162496"/>
    <lineage>
        <taxon>Bacteria</taxon>
        <taxon>Bacillati</taxon>
        <taxon>Actinomycetota</taxon>
        <taxon>Actinomycetes</taxon>
        <taxon>Micrococcales</taxon>
        <taxon>Micrococcaceae</taxon>
        <taxon>Glutamicibacter</taxon>
    </lineage>
</organism>
<feature type="transmembrane region" description="Helical" evidence="2">
    <location>
        <begin position="211"/>
        <end position="228"/>
    </location>
</feature>